<accession>A0ABU7V7A3</accession>
<dbReference type="EMBL" id="JAZHOV010000003">
    <property type="protein sequence ID" value="MEF2254694.1"/>
    <property type="molecule type" value="Genomic_DNA"/>
</dbReference>
<evidence type="ECO:0000313" key="1">
    <source>
        <dbReference type="EMBL" id="MEF2254694.1"/>
    </source>
</evidence>
<dbReference type="Proteomes" id="UP001351900">
    <property type="component" value="Unassembled WGS sequence"/>
</dbReference>
<dbReference type="RefSeq" id="WP_331791186.1">
    <property type="nucleotide sequence ID" value="NZ_BAAAUO010000002.1"/>
</dbReference>
<gene>
    <name evidence="1" type="ORF">V2V91_06015</name>
</gene>
<keyword evidence="2" id="KW-1185">Reference proteome</keyword>
<evidence type="ECO:0000313" key="2">
    <source>
        <dbReference type="Proteomes" id="UP001351900"/>
    </source>
</evidence>
<dbReference type="Pfam" id="PF19736">
    <property type="entry name" value="DUF6226"/>
    <property type="match status" value="1"/>
</dbReference>
<proteinExistence type="predicted"/>
<name>A0ABU7V7A3_9MICO</name>
<organism evidence="1 2">
    <name type="scientific">Microbacterium schleiferi</name>
    <dbReference type="NCBI Taxonomy" id="69362"/>
    <lineage>
        <taxon>Bacteria</taxon>
        <taxon>Bacillati</taxon>
        <taxon>Actinomycetota</taxon>
        <taxon>Actinomycetes</taxon>
        <taxon>Micrococcales</taxon>
        <taxon>Microbacteriaceae</taxon>
        <taxon>Microbacterium</taxon>
    </lineage>
</organism>
<reference evidence="1 2" key="1">
    <citation type="submission" date="2024-01" db="EMBL/GenBank/DDBJ databases">
        <title>the genome sequence of strain Microbacterium schleiferi NBRC 15075.</title>
        <authorList>
            <person name="Ding Y."/>
            <person name="Zhang G."/>
        </authorList>
    </citation>
    <scope>NUCLEOTIDE SEQUENCE [LARGE SCALE GENOMIC DNA]</scope>
    <source>
        <strain evidence="1 2">NBRC 15075</strain>
    </source>
</reference>
<protein>
    <submittedName>
        <fullName evidence="1">DUF6226 family protein</fullName>
    </submittedName>
</protein>
<dbReference type="InterPro" id="IPR045773">
    <property type="entry name" value="DUF6226"/>
</dbReference>
<comment type="caution">
    <text evidence="1">The sequence shown here is derived from an EMBL/GenBank/DDBJ whole genome shotgun (WGS) entry which is preliminary data.</text>
</comment>
<sequence>MSSYHRPPIETPVFRDAEGRVIEYGRRWEDSPPTETYSVDTHPERFAPLHTVADALVAHVAETYDVRITEGPDVAADLLRQSRPFARAVRIEPIDSRCAAITLVYTDYPGIVMHAGLLHDFHFPICGCDACDSTGEAEVDELERHVCAVVGGRYSESVDEGPDLWVGYSLEYPNGSTSGRGPIGEELPVARVEAARPILRALSGGWAPWPRIAVES</sequence>